<dbReference type="EMBL" id="SSNY01000003">
    <property type="protein sequence ID" value="THF58222.1"/>
    <property type="molecule type" value="Genomic_DNA"/>
</dbReference>
<name>A0ABY2Q948_9HYPH</name>
<sequence>MTRSAGRASFPRMIDRFLRQRVAEVFPPRELERLSVYLHSLISNRQLPPRHGGRPDWPEIAKECGVAVEALERASSILGPAIDAIVRFVGSRSAKRKEIRKRGADRNLRVRPTSRRHRSAFRETESKPPLAPEAPRKHVPKQTVPAADPASEAPRRKRGMKPKPIAEFPDPLWTMWEEPDTFTDALKLHIERHGDSCWQLYRAIVRSEENFDRKTLLTWLKGTKAPRSVASFEILGRIERRYRLPEGYFKAKLAHPARAATGHRPTDITPSQRRRLAWHLPDDFDRRPPEEREEILEWVQRVIVSGGTDYRRFQALALRNRYAVRFPGILDRSNFPGTASRPPDVVDIDDDDFAGATNTVIDAPERLWGEMAQLLDFKTTTLTAFGYQRVGVWGEETAAQKVEHFGLLFGALAAPPKSAVGGPGIPAASLTFAMLVFPSVWDWYLRWRERRRGFYTAWEVDMLRIALALTRVETGWLRQHPELAEHLIAVPGLVSEDQIAAARENWNDACDICHKHCTGRVKEIQRVAKVHRDPFEPIMPILEADSPVGEYRKIADEIIRMLPDERRYPSAAAEAVRSFLLIRFGLHTGLRQKNLRQLLICPRGKLPMSERQLADLKVGELRWSERDRGWEVLIPSVAFKNANSSYFGDKPFRLVLPDIGDLYRYIDAYVERHRSRLLKGASDPGTFFVKTVKVTSTSAAYDQNTFFEAWRLIIQRYGIYNPYTGRGVIEGLLPHGPHNIRDVLATHILKKTGSYEQASYAIQDTPEMVAKHYGRFLPQDKAALAARILNQVWEAA</sequence>
<dbReference type="Proteomes" id="UP000306441">
    <property type="component" value="Unassembled WGS sequence"/>
</dbReference>
<protein>
    <recommendedName>
        <fullName evidence="4">Tyr recombinase domain-containing protein</fullName>
    </recommendedName>
</protein>
<dbReference type="Gene3D" id="1.10.443.10">
    <property type="entry name" value="Intergrase catalytic core"/>
    <property type="match status" value="1"/>
</dbReference>
<organism evidence="2 3">
    <name type="scientific">Ollibium composti</name>
    <dbReference type="NCBI Taxonomy" id="2675109"/>
    <lineage>
        <taxon>Bacteria</taxon>
        <taxon>Pseudomonadati</taxon>
        <taxon>Pseudomonadota</taxon>
        <taxon>Alphaproteobacteria</taxon>
        <taxon>Hyphomicrobiales</taxon>
        <taxon>Phyllobacteriaceae</taxon>
        <taxon>Ollibium</taxon>
    </lineage>
</organism>
<keyword evidence="3" id="KW-1185">Reference proteome</keyword>
<comment type="caution">
    <text evidence="2">The sequence shown here is derived from an EMBL/GenBank/DDBJ whole genome shotgun (WGS) entry which is preliminary data.</text>
</comment>
<gene>
    <name evidence="2" type="ORF">E6C48_06300</name>
</gene>
<evidence type="ECO:0008006" key="4">
    <source>
        <dbReference type="Google" id="ProtNLM"/>
    </source>
</evidence>
<dbReference type="RefSeq" id="WP_136355210.1">
    <property type="nucleotide sequence ID" value="NZ_SSNY01000003.1"/>
</dbReference>
<reference evidence="2 3" key="1">
    <citation type="submission" date="2019-04" db="EMBL/GenBank/DDBJ databases">
        <title>Mesorhizobium composti sp. nov., isolated from compost.</title>
        <authorList>
            <person name="Lin S.-Y."/>
            <person name="Hameed A."/>
            <person name="Hsieh Y.-T."/>
            <person name="Young C.-C."/>
        </authorList>
    </citation>
    <scope>NUCLEOTIDE SEQUENCE [LARGE SCALE GENOMIC DNA]</scope>
    <source>
        <strain evidence="2 3">CC-YTH430</strain>
    </source>
</reference>
<proteinExistence type="predicted"/>
<evidence type="ECO:0000313" key="2">
    <source>
        <dbReference type="EMBL" id="THF58222.1"/>
    </source>
</evidence>
<evidence type="ECO:0000256" key="1">
    <source>
        <dbReference type="SAM" id="MobiDB-lite"/>
    </source>
</evidence>
<evidence type="ECO:0000313" key="3">
    <source>
        <dbReference type="Proteomes" id="UP000306441"/>
    </source>
</evidence>
<accession>A0ABY2Q948</accession>
<feature type="region of interest" description="Disordered" evidence="1">
    <location>
        <begin position="96"/>
        <end position="164"/>
    </location>
</feature>
<dbReference type="InterPro" id="IPR013762">
    <property type="entry name" value="Integrase-like_cat_sf"/>
</dbReference>